<keyword evidence="2" id="KW-1185">Reference proteome</keyword>
<name>A0A0C3LZS6_9AGAM</name>
<proteinExistence type="predicted"/>
<reference evidence="2" key="2">
    <citation type="submission" date="2015-01" db="EMBL/GenBank/DDBJ databases">
        <title>Evolutionary Origins and Diversification of the Mycorrhizal Mutualists.</title>
        <authorList>
            <consortium name="DOE Joint Genome Institute"/>
            <consortium name="Mycorrhizal Genomics Consortium"/>
            <person name="Kohler A."/>
            <person name="Kuo A."/>
            <person name="Nagy L.G."/>
            <person name="Floudas D."/>
            <person name="Copeland A."/>
            <person name="Barry K.W."/>
            <person name="Cichocki N."/>
            <person name="Veneault-Fourrey C."/>
            <person name="LaButti K."/>
            <person name="Lindquist E.A."/>
            <person name="Lipzen A."/>
            <person name="Lundell T."/>
            <person name="Morin E."/>
            <person name="Murat C."/>
            <person name="Riley R."/>
            <person name="Ohm R."/>
            <person name="Sun H."/>
            <person name="Tunlid A."/>
            <person name="Henrissat B."/>
            <person name="Grigoriev I.V."/>
            <person name="Hibbett D.S."/>
            <person name="Martin F."/>
        </authorList>
    </citation>
    <scope>NUCLEOTIDE SEQUENCE [LARGE SCALE GENOMIC DNA]</scope>
    <source>
        <strain evidence="2">MUT 4182</strain>
    </source>
</reference>
<evidence type="ECO:0000313" key="1">
    <source>
        <dbReference type="EMBL" id="KIO26882.1"/>
    </source>
</evidence>
<evidence type="ECO:0000313" key="2">
    <source>
        <dbReference type="Proteomes" id="UP000054248"/>
    </source>
</evidence>
<dbReference type="Proteomes" id="UP000054248">
    <property type="component" value="Unassembled WGS sequence"/>
</dbReference>
<dbReference type="HOGENOM" id="CLU_2672936_0_0_1"/>
<protein>
    <submittedName>
        <fullName evidence="1">Uncharacterized protein</fullName>
    </submittedName>
</protein>
<accession>A0A0C3LZS6</accession>
<gene>
    <name evidence="1" type="ORF">M407DRAFT_243535</name>
</gene>
<sequence length="75" mass="8419">MLYDSRTNGPSLDAYSKVDLKGAVVYQNKKIMSGREYLSTIITTDDLLPGEDKQDGGKKIKIWSHMRGGQRAEEI</sequence>
<dbReference type="AlphaFoldDB" id="A0A0C3LZS6"/>
<organism evidence="1 2">
    <name type="scientific">Tulasnella calospora MUT 4182</name>
    <dbReference type="NCBI Taxonomy" id="1051891"/>
    <lineage>
        <taxon>Eukaryota</taxon>
        <taxon>Fungi</taxon>
        <taxon>Dikarya</taxon>
        <taxon>Basidiomycota</taxon>
        <taxon>Agaricomycotina</taxon>
        <taxon>Agaricomycetes</taxon>
        <taxon>Cantharellales</taxon>
        <taxon>Tulasnellaceae</taxon>
        <taxon>Tulasnella</taxon>
    </lineage>
</organism>
<dbReference type="EMBL" id="KN823017">
    <property type="protein sequence ID" value="KIO26882.1"/>
    <property type="molecule type" value="Genomic_DNA"/>
</dbReference>
<reference evidence="1 2" key="1">
    <citation type="submission" date="2014-04" db="EMBL/GenBank/DDBJ databases">
        <authorList>
            <consortium name="DOE Joint Genome Institute"/>
            <person name="Kuo A."/>
            <person name="Girlanda M."/>
            <person name="Perotto S."/>
            <person name="Kohler A."/>
            <person name="Nagy L.G."/>
            <person name="Floudas D."/>
            <person name="Copeland A."/>
            <person name="Barry K.W."/>
            <person name="Cichocki N."/>
            <person name="Veneault-Fourrey C."/>
            <person name="LaButti K."/>
            <person name="Lindquist E.A."/>
            <person name="Lipzen A."/>
            <person name="Lundell T."/>
            <person name="Morin E."/>
            <person name="Murat C."/>
            <person name="Sun H."/>
            <person name="Tunlid A."/>
            <person name="Henrissat B."/>
            <person name="Grigoriev I.V."/>
            <person name="Hibbett D.S."/>
            <person name="Martin F."/>
            <person name="Nordberg H.P."/>
            <person name="Cantor M.N."/>
            <person name="Hua S.X."/>
        </authorList>
    </citation>
    <scope>NUCLEOTIDE SEQUENCE [LARGE SCALE GENOMIC DNA]</scope>
    <source>
        <strain evidence="1 2">MUT 4182</strain>
    </source>
</reference>